<reference evidence="1 2" key="1">
    <citation type="submission" date="2021-04" db="EMBL/GenBank/DDBJ databases">
        <authorList>
            <person name="Shkoporov A.N."/>
            <person name="Stockdale S.R."/>
            <person name="Guerin E."/>
            <person name="Ross R.P."/>
            <person name="Hill C."/>
        </authorList>
    </citation>
    <scope>NUCLEOTIDE SEQUENCE [LARGE SCALE GENOMIC DNA]</scope>
    <source>
        <strain evidence="2">cr9_1</strain>
    </source>
</reference>
<keyword evidence="1" id="KW-0808">Transferase</keyword>
<evidence type="ECO:0000313" key="2">
    <source>
        <dbReference type="Proteomes" id="UP000827813"/>
    </source>
</evidence>
<accession>A0AAE7V4F8</accession>
<protein>
    <submittedName>
        <fullName evidence="1">Deoxynucleoside monophosphate kinase, phosphomevalonate kinase</fullName>
    </submittedName>
</protein>
<dbReference type="EMBL" id="MZ130486">
    <property type="protein sequence ID" value="QWM90147.1"/>
    <property type="molecule type" value="Genomic_DNA"/>
</dbReference>
<dbReference type="SUPFAM" id="SSF52540">
    <property type="entry name" value="P-loop containing nucleoside triphosphate hydrolases"/>
    <property type="match status" value="1"/>
</dbReference>
<dbReference type="GO" id="GO:0016301">
    <property type="term" value="F:kinase activity"/>
    <property type="evidence" value="ECO:0007669"/>
    <property type="project" value="UniProtKB-KW"/>
</dbReference>
<dbReference type="KEGG" id="vg:75691290"/>
<dbReference type="Gene3D" id="3.40.50.300">
    <property type="entry name" value="P-loop containing nucleotide triphosphate hydrolases"/>
    <property type="match status" value="2"/>
</dbReference>
<evidence type="ECO:0000313" key="1">
    <source>
        <dbReference type="EMBL" id="QWM90147.1"/>
    </source>
</evidence>
<dbReference type="Pfam" id="PF21448">
    <property type="entry name" value="DNMK"/>
    <property type="match status" value="1"/>
</dbReference>
<name>A0AAE7V4F8_9CAUD</name>
<keyword evidence="2" id="KW-1185">Reference proteome</keyword>
<sequence>MKECIIGIAGHKNSGKDTVANMINYIFATGITCSNYADYVIRRRSIDISYKDRIIHFADSMKDAMSIIFSIPRSAFDDRVKKDNEYWDYFNCKFITFGEVIRDKNYYIVSNLINNNLSNVIQYSAAKKQNLYIKLRTLMQYFGTDICRNHIDNNIWINSTMSKVIDIAMTRMLCIIPDVRFANEANAIRNNDKLLYGGLIKINRDNQDLDEHNSERINFDVDFEIDNNGNLMQLFYKVLEICQKIK</sequence>
<keyword evidence="1" id="KW-0418">Kinase</keyword>
<gene>
    <name evidence="1" type="primary">gp_23080</name>
</gene>
<dbReference type="RefSeq" id="YP_010359719.1">
    <property type="nucleotide sequence ID" value="NC_062776.1"/>
</dbReference>
<proteinExistence type="predicted"/>
<dbReference type="InterPro" id="IPR048444">
    <property type="entry name" value="DNMK"/>
</dbReference>
<dbReference type="GeneID" id="75691290"/>
<dbReference type="Proteomes" id="UP000827813">
    <property type="component" value="Segment"/>
</dbReference>
<organism evidence="1 2">
    <name type="scientific">uncultured phage cr9_1</name>
    <dbReference type="NCBI Taxonomy" id="2986400"/>
    <lineage>
        <taxon>Viruses</taxon>
        <taxon>Duplodnaviria</taxon>
        <taxon>Heunggongvirae</taxon>
        <taxon>Uroviricota</taxon>
        <taxon>Caudoviricetes</taxon>
        <taxon>Crassvirales</taxon>
        <taxon>Intestiviridae</taxon>
        <taxon>Crudevirinae</taxon>
        <taxon>Dabirmavirus</taxon>
        <taxon>Dabirmavirus hominis</taxon>
    </lineage>
</organism>
<dbReference type="InterPro" id="IPR027417">
    <property type="entry name" value="P-loop_NTPase"/>
</dbReference>